<dbReference type="EMBL" id="SXDP01000002">
    <property type="protein sequence ID" value="NEZ46580.1"/>
    <property type="molecule type" value="Genomic_DNA"/>
</dbReference>
<proteinExistence type="predicted"/>
<dbReference type="AlphaFoldDB" id="A0A6M0R918"/>
<organism evidence="1 3">
    <name type="scientific">Clostridium niameyense</name>
    <dbReference type="NCBI Taxonomy" id="1622073"/>
    <lineage>
        <taxon>Bacteria</taxon>
        <taxon>Bacillati</taxon>
        <taxon>Bacillota</taxon>
        <taxon>Clostridia</taxon>
        <taxon>Eubacteriales</taxon>
        <taxon>Clostridiaceae</taxon>
        <taxon>Clostridium</taxon>
    </lineage>
</organism>
<feature type="non-terminal residue" evidence="1">
    <location>
        <position position="1"/>
    </location>
</feature>
<sequence length="36" mass="4256">KNKKAIEEYIKNQQNEDMIVDQISIKEYIDPFKGGK</sequence>
<reference evidence="1 3" key="1">
    <citation type="submission" date="2019-04" db="EMBL/GenBank/DDBJ databases">
        <title>Genome sequencing of Clostridium botulinum Groups I-IV and Clostridium butyricum.</title>
        <authorList>
            <person name="Brunt J."/>
            <person name="Van Vliet A.H.M."/>
            <person name="Stringer S.C."/>
            <person name="Carter A.T."/>
            <person name="Peck M.W."/>
        </authorList>
    </citation>
    <scope>NUCLEOTIDE SEQUENCE [LARGE SCALE GENOMIC DNA]</scope>
    <source>
        <strain evidence="1 3">IFR 18/094</strain>
    </source>
</reference>
<evidence type="ECO:0000313" key="3">
    <source>
        <dbReference type="Proteomes" id="UP000473885"/>
    </source>
</evidence>
<evidence type="ECO:0000313" key="1">
    <source>
        <dbReference type="EMBL" id="NEZ46140.1"/>
    </source>
</evidence>
<name>A0A6M0R918_9CLOT</name>
<comment type="caution">
    <text evidence="1">The sequence shown here is derived from an EMBL/GenBank/DDBJ whole genome shotgun (WGS) entry which is preliminary data.</text>
</comment>
<dbReference type="Proteomes" id="UP000473885">
    <property type="component" value="Unassembled WGS sequence"/>
</dbReference>
<accession>A0A6M0R918</accession>
<keyword evidence="3" id="KW-1185">Reference proteome</keyword>
<evidence type="ECO:0000313" key="2">
    <source>
        <dbReference type="EMBL" id="NEZ46580.1"/>
    </source>
</evidence>
<gene>
    <name evidence="1" type="ORF">FDF74_02810</name>
    <name evidence="2" type="ORF">FDF74_05035</name>
</gene>
<protein>
    <submittedName>
        <fullName evidence="1">IS200/IS605 family transposase</fullName>
    </submittedName>
</protein>
<dbReference type="EMBL" id="SXDP01000002">
    <property type="protein sequence ID" value="NEZ46140.1"/>
    <property type="molecule type" value="Genomic_DNA"/>
</dbReference>